<keyword evidence="2" id="KW-0812">Transmembrane</keyword>
<comment type="caution">
    <text evidence="4">The sequence shown here is derived from an EMBL/GenBank/DDBJ whole genome shotgun (WGS) entry which is preliminary data.</text>
</comment>
<name>A0A923LFU8_9FIRM</name>
<dbReference type="Proteomes" id="UP000652477">
    <property type="component" value="Unassembled WGS sequence"/>
</dbReference>
<proteinExistence type="predicted"/>
<feature type="compositionally biased region" description="Low complexity" evidence="1">
    <location>
        <begin position="387"/>
        <end position="421"/>
    </location>
</feature>
<protein>
    <recommendedName>
        <fullName evidence="6">Glucosaminidase domain-containing protein</fullName>
    </recommendedName>
</protein>
<feature type="signal peptide" evidence="3">
    <location>
        <begin position="1"/>
        <end position="27"/>
    </location>
</feature>
<keyword evidence="5" id="KW-1185">Reference proteome</keyword>
<evidence type="ECO:0000256" key="3">
    <source>
        <dbReference type="SAM" id="SignalP"/>
    </source>
</evidence>
<accession>A0A923LFU8</accession>
<evidence type="ECO:0000313" key="4">
    <source>
        <dbReference type="EMBL" id="MBC5687548.1"/>
    </source>
</evidence>
<gene>
    <name evidence="4" type="ORF">H8S37_01180</name>
</gene>
<dbReference type="EMBL" id="JACOPF010000001">
    <property type="protein sequence ID" value="MBC5687548.1"/>
    <property type="molecule type" value="Genomic_DNA"/>
</dbReference>
<feature type="region of interest" description="Disordered" evidence="1">
    <location>
        <begin position="354"/>
        <end position="421"/>
    </location>
</feature>
<feature type="compositionally biased region" description="Polar residues" evidence="1">
    <location>
        <begin position="543"/>
        <end position="563"/>
    </location>
</feature>
<evidence type="ECO:0000256" key="1">
    <source>
        <dbReference type="SAM" id="MobiDB-lite"/>
    </source>
</evidence>
<feature type="chain" id="PRO_5037734703" description="Glucosaminidase domain-containing protein" evidence="3">
    <location>
        <begin position="28"/>
        <end position="686"/>
    </location>
</feature>
<feature type="compositionally biased region" description="Polar residues" evidence="1">
    <location>
        <begin position="571"/>
        <end position="585"/>
    </location>
</feature>
<dbReference type="InterPro" id="IPR008965">
    <property type="entry name" value="CBM2/CBM3_carb-bd_dom_sf"/>
</dbReference>
<dbReference type="AlphaFoldDB" id="A0A923LFU8"/>
<feature type="region of interest" description="Disordered" evidence="1">
    <location>
        <begin position="529"/>
        <end position="641"/>
    </location>
</feature>
<reference evidence="4" key="1">
    <citation type="submission" date="2020-08" db="EMBL/GenBank/DDBJ databases">
        <title>Genome public.</title>
        <authorList>
            <person name="Liu C."/>
            <person name="Sun Q."/>
        </authorList>
    </citation>
    <scope>NUCLEOTIDE SEQUENCE</scope>
    <source>
        <strain evidence="4">NSJ-55</strain>
    </source>
</reference>
<dbReference type="GO" id="GO:0030246">
    <property type="term" value="F:carbohydrate binding"/>
    <property type="evidence" value="ECO:0007669"/>
    <property type="project" value="InterPro"/>
</dbReference>
<organism evidence="4 5">
    <name type="scientific">Mediterraneibacter hominis</name>
    <dbReference type="NCBI Taxonomy" id="2763054"/>
    <lineage>
        <taxon>Bacteria</taxon>
        <taxon>Bacillati</taxon>
        <taxon>Bacillota</taxon>
        <taxon>Clostridia</taxon>
        <taxon>Lachnospirales</taxon>
        <taxon>Lachnospiraceae</taxon>
        <taxon>Mediterraneibacter</taxon>
    </lineage>
</organism>
<dbReference type="SUPFAM" id="SSF49384">
    <property type="entry name" value="Carbohydrate-binding domain"/>
    <property type="match status" value="1"/>
</dbReference>
<feature type="transmembrane region" description="Helical" evidence="2">
    <location>
        <begin position="649"/>
        <end position="671"/>
    </location>
</feature>
<feature type="compositionally biased region" description="Basic and acidic residues" evidence="1">
    <location>
        <begin position="365"/>
        <end position="376"/>
    </location>
</feature>
<feature type="compositionally biased region" description="Polar residues" evidence="1">
    <location>
        <begin position="623"/>
        <end position="632"/>
    </location>
</feature>
<keyword evidence="2" id="KW-1133">Transmembrane helix</keyword>
<dbReference type="RefSeq" id="WP_186874232.1">
    <property type="nucleotide sequence ID" value="NZ_JACOPF010000001.1"/>
</dbReference>
<evidence type="ECO:0008006" key="6">
    <source>
        <dbReference type="Google" id="ProtNLM"/>
    </source>
</evidence>
<keyword evidence="2" id="KW-0472">Membrane</keyword>
<feature type="compositionally biased region" description="Basic and acidic residues" evidence="1">
    <location>
        <begin position="611"/>
        <end position="622"/>
    </location>
</feature>
<evidence type="ECO:0000256" key="2">
    <source>
        <dbReference type="SAM" id="Phobius"/>
    </source>
</evidence>
<keyword evidence="3" id="KW-0732">Signal</keyword>
<sequence length="686" mass="73575">MKKRISIALLCFSVALSNALLSLPVKAADSMQEAEPYSETDFEAYLTEQGFPESYKTELRKLHDSYPNWIFEAQHTGLEWTEAVSAEGIIGKNLVPGSSITSWKSTDEKVYNWETGEWTELDTGGWVAASPAIIEYYMDPRNFLDETYIFQFLKQSYNPQTETKEGIENMAVGTFLAGTYEEDQTQLYSDALIQAAQASGVNPYVLASMIIMEQGRDGSGASISGKVKGYEGYYNYFNIGAYKTESMSAVERGLWFAKGSGQDAVSYNRPWNTRTKSIIGGAEHYGENYVNQGQDTLYLKKFNVQGDNLYNHQYMTNVAGSASEGSIMSEAYTDALRTGNLTFKIPVYENMPEEVCQKPTGNETPVREEEQTKPDTDQTPESGGEGTNTEGTGSVDSGSTEENNSNTGNNGNENINGNIELTGGEAKVGDTVTVKAEVSSEKAAISSYSISLIYDPQSLEFIPDDSQRGGVGAANLEGALEQAESTVELEAVFKVLKAGEHKIDISEARVLTADEVLLTMSSQAATVKGIQDAEVSGDETEGSLDTSGGSGTVPPQNGAGHTSDTSKKPESSASGTPEQPNTSASGALEQSDASGTDISEKGNEAANAGNTRKDSAEKREDTGIQNKNSSVQYEEAEAPVTKDSNVSGILGIIGAVSAGSAVLIIIAVIAINAVSVRKKREEDSID</sequence>
<evidence type="ECO:0000313" key="5">
    <source>
        <dbReference type="Proteomes" id="UP000652477"/>
    </source>
</evidence>